<keyword evidence="3 8" id="KW-0479">Metal-binding</keyword>
<dbReference type="InterPro" id="IPR001080">
    <property type="entry name" value="3Fe4S_ferredoxin"/>
</dbReference>
<evidence type="ECO:0000256" key="8">
    <source>
        <dbReference type="RuleBase" id="RU368020"/>
    </source>
</evidence>
<evidence type="ECO:0000256" key="4">
    <source>
        <dbReference type="ARBA" id="ARBA00022982"/>
    </source>
</evidence>
<comment type="function">
    <text evidence="8">Ferredoxins are iron-sulfur proteins that transfer electrons in a wide variety of metabolic reactions.</text>
</comment>
<dbReference type="Gene3D" id="3.30.70.20">
    <property type="match status" value="1"/>
</dbReference>
<gene>
    <name evidence="10" type="ORF">EAO74_26075</name>
</gene>
<feature type="domain" description="Divergent 4Fe-4S mono-cluster" evidence="9">
    <location>
        <begin position="1"/>
        <end position="63"/>
    </location>
</feature>
<evidence type="ECO:0000259" key="9">
    <source>
        <dbReference type="Pfam" id="PF06902"/>
    </source>
</evidence>
<dbReference type="InterPro" id="IPR010693">
    <property type="entry name" value="Divergent_4Fe-4S_mono-cluster"/>
</dbReference>
<keyword evidence="7" id="KW-0003">3Fe-4S</keyword>
<evidence type="ECO:0000313" key="10">
    <source>
        <dbReference type="EMBL" id="TXS23984.1"/>
    </source>
</evidence>
<comment type="cofactor">
    <cofactor evidence="1">
        <name>[3Fe-4S] cluster</name>
        <dbReference type="ChEBI" id="CHEBI:21137"/>
    </cofactor>
</comment>
<evidence type="ECO:0000256" key="2">
    <source>
        <dbReference type="ARBA" id="ARBA00022448"/>
    </source>
</evidence>
<evidence type="ECO:0000256" key="3">
    <source>
        <dbReference type="ARBA" id="ARBA00022723"/>
    </source>
</evidence>
<evidence type="ECO:0000256" key="6">
    <source>
        <dbReference type="ARBA" id="ARBA00023014"/>
    </source>
</evidence>
<dbReference type="EMBL" id="RDBM01000037">
    <property type="protein sequence ID" value="TXS23984.1"/>
    <property type="molecule type" value="Genomic_DNA"/>
</dbReference>
<name>A0A652KKD1_9ACTN</name>
<evidence type="ECO:0000256" key="7">
    <source>
        <dbReference type="ARBA" id="ARBA00023291"/>
    </source>
</evidence>
<dbReference type="RefSeq" id="WP_129263597.1">
    <property type="nucleotide sequence ID" value="NZ_RDBM01000037.1"/>
</dbReference>
<keyword evidence="2 8" id="KW-0813">Transport</keyword>
<dbReference type="PRINTS" id="PR00352">
    <property type="entry name" value="3FE4SFRDOXIN"/>
</dbReference>
<dbReference type="Pfam" id="PF06902">
    <property type="entry name" value="Fer4_19"/>
    <property type="match status" value="1"/>
</dbReference>
<accession>A0A652KKD1</accession>
<keyword evidence="5 8" id="KW-0408">Iron</keyword>
<dbReference type="PANTHER" id="PTHR36923:SF3">
    <property type="entry name" value="FERREDOXIN"/>
    <property type="match status" value="1"/>
</dbReference>
<comment type="caution">
    <text evidence="10">The sequence shown here is derived from an EMBL/GenBank/DDBJ whole genome shotgun (WGS) entry which is preliminary data.</text>
</comment>
<protein>
    <recommendedName>
        <fullName evidence="8">Ferredoxin</fullName>
    </recommendedName>
</protein>
<dbReference type="AlphaFoldDB" id="A0A652KKD1"/>
<dbReference type="GO" id="GO:0005506">
    <property type="term" value="F:iron ion binding"/>
    <property type="evidence" value="ECO:0007669"/>
    <property type="project" value="UniProtKB-UniRule"/>
</dbReference>
<proteinExistence type="predicted"/>
<reference evidence="10" key="1">
    <citation type="submission" date="2018-10" db="EMBL/GenBank/DDBJ databases">
        <authorList>
            <person name="Hariharan J."/>
            <person name="Choudoir M.J."/>
            <person name="Diebold P."/>
            <person name="Panke-Buisse K."/>
            <person name="Campbell A.N."/>
            <person name="Buckley D.H."/>
        </authorList>
    </citation>
    <scope>NUCLEOTIDE SEQUENCE</scope>
    <source>
        <strain evidence="10">Gb1</strain>
    </source>
</reference>
<keyword evidence="4 8" id="KW-0249">Electron transport</keyword>
<dbReference type="GO" id="GO:0009055">
    <property type="term" value="F:electron transfer activity"/>
    <property type="evidence" value="ECO:0007669"/>
    <property type="project" value="UniProtKB-UniRule"/>
</dbReference>
<evidence type="ECO:0000256" key="5">
    <source>
        <dbReference type="ARBA" id="ARBA00023004"/>
    </source>
</evidence>
<keyword evidence="6 8" id="KW-0411">Iron-sulfur</keyword>
<sequence length="63" mass="6456">MRVTAVREVCVGAGMCALTAPEVFDQDDEGLVTVLDAEPDGAARPLAREAGALCPSGAVRVVE</sequence>
<dbReference type="PANTHER" id="PTHR36923">
    <property type="entry name" value="FERREDOXIN"/>
    <property type="match status" value="1"/>
</dbReference>
<dbReference type="GO" id="GO:0051538">
    <property type="term" value="F:3 iron, 4 sulfur cluster binding"/>
    <property type="evidence" value="ECO:0007669"/>
    <property type="project" value="UniProtKB-KW"/>
</dbReference>
<dbReference type="InterPro" id="IPR051269">
    <property type="entry name" value="Fe-S_cluster_ET"/>
</dbReference>
<dbReference type="SUPFAM" id="SSF54862">
    <property type="entry name" value="4Fe-4S ferredoxins"/>
    <property type="match status" value="1"/>
</dbReference>
<organism evidence="10">
    <name type="scientific">Streptomyces sp. gb1(2016)</name>
    <dbReference type="NCBI Taxonomy" id="1828321"/>
    <lineage>
        <taxon>Bacteria</taxon>
        <taxon>Bacillati</taxon>
        <taxon>Actinomycetota</taxon>
        <taxon>Actinomycetes</taxon>
        <taxon>Kitasatosporales</taxon>
        <taxon>Streptomycetaceae</taxon>
        <taxon>Streptomyces</taxon>
    </lineage>
</organism>
<evidence type="ECO:0000256" key="1">
    <source>
        <dbReference type="ARBA" id="ARBA00001927"/>
    </source>
</evidence>